<keyword evidence="1" id="KW-0433">Leucine-rich repeat</keyword>
<keyword evidence="2" id="KW-0677">Repeat</keyword>
<dbReference type="AlphaFoldDB" id="A0AAD9JY14"/>
<evidence type="ECO:0000256" key="1">
    <source>
        <dbReference type="ARBA" id="ARBA00022614"/>
    </source>
</evidence>
<reference evidence="3" key="1">
    <citation type="journal article" date="2023" name="Mol. Biol. Evol.">
        <title>Third-Generation Sequencing Reveals the Adaptive Role of the Epigenome in Three Deep-Sea Polychaetes.</title>
        <authorList>
            <person name="Perez M."/>
            <person name="Aroh O."/>
            <person name="Sun Y."/>
            <person name="Lan Y."/>
            <person name="Juniper S.K."/>
            <person name="Young C.R."/>
            <person name="Angers B."/>
            <person name="Qian P.Y."/>
        </authorList>
    </citation>
    <scope>NUCLEOTIDE SEQUENCE</scope>
    <source>
        <strain evidence="3">P08H-3</strain>
    </source>
</reference>
<keyword evidence="4" id="KW-1185">Reference proteome</keyword>
<organism evidence="3 4">
    <name type="scientific">Paralvinella palmiformis</name>
    <dbReference type="NCBI Taxonomy" id="53620"/>
    <lineage>
        <taxon>Eukaryota</taxon>
        <taxon>Metazoa</taxon>
        <taxon>Spiralia</taxon>
        <taxon>Lophotrochozoa</taxon>
        <taxon>Annelida</taxon>
        <taxon>Polychaeta</taxon>
        <taxon>Sedentaria</taxon>
        <taxon>Canalipalpata</taxon>
        <taxon>Terebellida</taxon>
        <taxon>Terebelliformia</taxon>
        <taxon>Alvinellidae</taxon>
        <taxon>Paralvinella</taxon>
    </lineage>
</organism>
<proteinExistence type="predicted"/>
<evidence type="ECO:0000256" key="2">
    <source>
        <dbReference type="ARBA" id="ARBA00022737"/>
    </source>
</evidence>
<dbReference type="InterPro" id="IPR032675">
    <property type="entry name" value="LRR_dom_sf"/>
</dbReference>
<dbReference type="InterPro" id="IPR003591">
    <property type="entry name" value="Leu-rich_rpt_typical-subtyp"/>
</dbReference>
<dbReference type="InterPro" id="IPR050216">
    <property type="entry name" value="LRR_domain-containing"/>
</dbReference>
<dbReference type="SUPFAM" id="SSF52058">
    <property type="entry name" value="L domain-like"/>
    <property type="match status" value="1"/>
</dbReference>
<dbReference type="SMART" id="SM00369">
    <property type="entry name" value="LRR_TYP"/>
    <property type="match status" value="6"/>
</dbReference>
<evidence type="ECO:0000313" key="3">
    <source>
        <dbReference type="EMBL" id="KAK2161457.1"/>
    </source>
</evidence>
<dbReference type="GO" id="GO:0005737">
    <property type="term" value="C:cytoplasm"/>
    <property type="evidence" value="ECO:0007669"/>
    <property type="project" value="TreeGrafter"/>
</dbReference>
<dbReference type="InterPro" id="IPR001611">
    <property type="entry name" value="Leu-rich_rpt"/>
</dbReference>
<protein>
    <submittedName>
        <fullName evidence="3">Uncharacterized protein</fullName>
    </submittedName>
</protein>
<sequence length="268" mass="30611">MATETVDQGKLYKLKLRIVTDDPIYKSLNKLKMRGKDLSHIPREVYFLTELEVLDMSPEREACLYYKLTGVSPYIGQLINLRVLMLDTNEMIELPDEICLLSNLERLSLSNNHFAELPRNFGHLKNLTSLHLSNNEVKLFPSQICELEGLTFLDLCNNYISRLPPQIRNMRNLETLIVFHNNLATIPEEIGDVKKLRTLWIGDNNIKSLPRSIVKLSYLDWGKTYTVSSVVDGNPLITPPVNVCKQGVMAIASFFEAYDRNGASTTRH</sequence>
<name>A0AAD9JY14_9ANNE</name>
<comment type="caution">
    <text evidence="3">The sequence shown here is derived from an EMBL/GenBank/DDBJ whole genome shotgun (WGS) entry which is preliminary data.</text>
</comment>
<evidence type="ECO:0000313" key="4">
    <source>
        <dbReference type="Proteomes" id="UP001208570"/>
    </source>
</evidence>
<accession>A0AAD9JY14</accession>
<dbReference type="Gene3D" id="3.80.10.10">
    <property type="entry name" value="Ribonuclease Inhibitor"/>
    <property type="match status" value="2"/>
</dbReference>
<dbReference type="Pfam" id="PF13855">
    <property type="entry name" value="LRR_8"/>
    <property type="match status" value="2"/>
</dbReference>
<dbReference type="Proteomes" id="UP001208570">
    <property type="component" value="Unassembled WGS sequence"/>
</dbReference>
<gene>
    <name evidence="3" type="ORF">LSH36_116g02014</name>
</gene>
<dbReference type="PROSITE" id="PS51450">
    <property type="entry name" value="LRR"/>
    <property type="match status" value="2"/>
</dbReference>
<dbReference type="PANTHER" id="PTHR48051">
    <property type="match status" value="1"/>
</dbReference>
<dbReference type="EMBL" id="JAODUP010000116">
    <property type="protein sequence ID" value="KAK2161457.1"/>
    <property type="molecule type" value="Genomic_DNA"/>
</dbReference>
<dbReference type="PANTHER" id="PTHR48051:SF61">
    <property type="entry name" value="LEUCINE-RICH REPEAT PROTEIN LRRA-LIKE"/>
    <property type="match status" value="1"/>
</dbReference>